<dbReference type="Proteomes" id="UP000627521">
    <property type="component" value="Unassembled WGS sequence"/>
</dbReference>
<keyword evidence="2" id="KW-1185">Reference proteome</keyword>
<reference evidence="1 2" key="1">
    <citation type="submission" date="2020-09" db="EMBL/GenBank/DDBJ databases">
        <title>Bacillus nautilus sp. nov., Chryseoglobus crepusculi sp. nov, and Psychrobacter noctis sp. nov., isolated from deep-sea sponges from the equatorial Atlantic.</title>
        <authorList>
            <person name="Stennett H.L."/>
            <person name="Williams S.E."/>
        </authorList>
    </citation>
    <scope>NUCLEOTIDE SEQUENCE [LARGE SCALE GENOMIC DNA]</scope>
    <source>
        <strain evidence="1 2">28M-24</strain>
    </source>
</reference>
<proteinExistence type="predicted"/>
<comment type="caution">
    <text evidence="1">The sequence shown here is derived from an EMBL/GenBank/DDBJ whole genome shotgun (WGS) entry which is preliminary data.</text>
</comment>
<protein>
    <submittedName>
        <fullName evidence="1">Uncharacterized protein</fullName>
    </submittedName>
</protein>
<evidence type="ECO:0000313" key="1">
    <source>
        <dbReference type="EMBL" id="MBD3861977.1"/>
    </source>
</evidence>
<dbReference type="EMBL" id="JACXXH010000001">
    <property type="protein sequence ID" value="MBD3861977.1"/>
    <property type="molecule type" value="Genomic_DNA"/>
</dbReference>
<organism evidence="1 2">
    <name type="scientific">Olleya marilimosa</name>
    <dbReference type="NCBI Taxonomy" id="272164"/>
    <lineage>
        <taxon>Bacteria</taxon>
        <taxon>Pseudomonadati</taxon>
        <taxon>Bacteroidota</taxon>
        <taxon>Flavobacteriia</taxon>
        <taxon>Flavobacteriales</taxon>
        <taxon>Flavobacteriaceae</taxon>
    </lineage>
</organism>
<gene>
    <name evidence="1" type="ORF">IEG06_00845</name>
</gene>
<sequence length="69" mass="7907">MKKEDLRKVVIIRPAPSRGGVPEQRTNGLFHEWYTKTDVNGNLLCAVIELENGEIKIYSTEGFKIQFID</sequence>
<accession>A0ABR8LP28</accession>
<name>A0ABR8LP28_9FLAO</name>
<dbReference type="RefSeq" id="WP_191100790.1">
    <property type="nucleotide sequence ID" value="NZ_JACXXH010000001.1"/>
</dbReference>
<evidence type="ECO:0000313" key="2">
    <source>
        <dbReference type="Proteomes" id="UP000627521"/>
    </source>
</evidence>